<evidence type="ECO:0000313" key="4">
    <source>
        <dbReference type="Proteomes" id="UP000054988"/>
    </source>
</evidence>
<dbReference type="EMBL" id="LATX01000028">
    <property type="protein sequence ID" value="KTB47377.1"/>
    <property type="molecule type" value="Genomic_DNA"/>
</dbReference>
<keyword evidence="2" id="KW-1133">Transmembrane helix</keyword>
<feature type="transmembrane region" description="Helical" evidence="2">
    <location>
        <begin position="81"/>
        <end position="101"/>
    </location>
</feature>
<keyword evidence="2" id="KW-0472">Membrane</keyword>
<feature type="region of interest" description="Disordered" evidence="1">
    <location>
        <begin position="191"/>
        <end position="213"/>
    </location>
</feature>
<evidence type="ECO:0000256" key="2">
    <source>
        <dbReference type="SAM" id="Phobius"/>
    </source>
</evidence>
<dbReference type="AlphaFoldDB" id="A0A0W0GFR0"/>
<evidence type="ECO:0000313" key="3">
    <source>
        <dbReference type="EMBL" id="KTB47377.1"/>
    </source>
</evidence>
<dbReference type="Proteomes" id="UP000054988">
    <property type="component" value="Unassembled WGS sequence"/>
</dbReference>
<evidence type="ECO:0000256" key="1">
    <source>
        <dbReference type="SAM" id="MobiDB-lite"/>
    </source>
</evidence>
<dbReference type="InterPro" id="IPR036259">
    <property type="entry name" value="MFS_trans_sf"/>
</dbReference>
<protein>
    <submittedName>
        <fullName evidence="3">Uncharacterized protein</fullName>
    </submittedName>
</protein>
<feature type="transmembrane region" description="Helical" evidence="2">
    <location>
        <begin position="113"/>
        <end position="135"/>
    </location>
</feature>
<dbReference type="SUPFAM" id="SSF103473">
    <property type="entry name" value="MFS general substrate transporter"/>
    <property type="match status" value="1"/>
</dbReference>
<comment type="caution">
    <text evidence="3">The sequence shown here is derived from an EMBL/GenBank/DDBJ whole genome shotgun (WGS) entry which is preliminary data.</text>
</comment>
<keyword evidence="2" id="KW-0812">Transmembrane</keyword>
<sequence length="213" mass="24244">MKSESEFVFPFVPQGLDQVRQDSVVFDISGQFAASWWLRYINRGQHRIQRDIGLEAMAMADGRICSGECATSFAPGYKVQYAFYFFTYLTAAWGYCLVSWLSDIYRREPEARAISIGTAVTLVYVGHATIPLRAFRVSDSPRYPIGFPLSLAFAVGSIITMLAMKIYVSKHEKLFDQPFLGAWTGNVQEEEDVEKLEDDEKLDAYRSDEQIQK</sequence>
<accession>A0A0W0GFR0</accession>
<organism evidence="3 4">
    <name type="scientific">Moniliophthora roreri</name>
    <name type="common">Frosty pod rot fungus</name>
    <name type="synonym">Monilia roreri</name>
    <dbReference type="NCBI Taxonomy" id="221103"/>
    <lineage>
        <taxon>Eukaryota</taxon>
        <taxon>Fungi</taxon>
        <taxon>Dikarya</taxon>
        <taxon>Basidiomycota</taxon>
        <taxon>Agaricomycotina</taxon>
        <taxon>Agaricomycetes</taxon>
        <taxon>Agaricomycetidae</taxon>
        <taxon>Agaricales</taxon>
        <taxon>Marasmiineae</taxon>
        <taxon>Marasmiaceae</taxon>
        <taxon>Moniliophthora</taxon>
    </lineage>
</organism>
<name>A0A0W0GFR0_MONRR</name>
<feature type="compositionally biased region" description="Basic and acidic residues" evidence="1">
    <location>
        <begin position="202"/>
        <end position="213"/>
    </location>
</feature>
<gene>
    <name evidence="3" type="ORF">WG66_46</name>
</gene>
<feature type="compositionally biased region" description="Acidic residues" evidence="1">
    <location>
        <begin position="191"/>
        <end position="201"/>
    </location>
</feature>
<proteinExistence type="predicted"/>
<dbReference type="eggNOG" id="KOG2533">
    <property type="taxonomic scope" value="Eukaryota"/>
</dbReference>
<feature type="transmembrane region" description="Helical" evidence="2">
    <location>
        <begin position="147"/>
        <end position="168"/>
    </location>
</feature>
<reference evidence="3 4" key="1">
    <citation type="submission" date="2015-12" db="EMBL/GenBank/DDBJ databases">
        <title>Draft genome sequence of Moniliophthora roreri, the causal agent of frosty pod rot of cacao.</title>
        <authorList>
            <person name="Aime M.C."/>
            <person name="Diaz-Valderrama J.R."/>
            <person name="Kijpornyongpan T."/>
            <person name="Phillips-Mora W."/>
        </authorList>
    </citation>
    <scope>NUCLEOTIDE SEQUENCE [LARGE SCALE GENOMIC DNA]</scope>
    <source>
        <strain evidence="3 4">MCA 2952</strain>
    </source>
</reference>